<proteinExistence type="predicted"/>
<organism evidence="1 2">
    <name type="scientific">Corallococcus llansteffanensis</name>
    <dbReference type="NCBI Taxonomy" id="2316731"/>
    <lineage>
        <taxon>Bacteria</taxon>
        <taxon>Pseudomonadati</taxon>
        <taxon>Myxococcota</taxon>
        <taxon>Myxococcia</taxon>
        <taxon>Myxococcales</taxon>
        <taxon>Cystobacterineae</taxon>
        <taxon>Myxococcaceae</taxon>
        <taxon>Corallococcus</taxon>
    </lineage>
</organism>
<dbReference type="Proteomes" id="UP000272888">
    <property type="component" value="Unassembled WGS sequence"/>
</dbReference>
<name>A0A3A8PLN8_9BACT</name>
<accession>A0A3A8PLN8</accession>
<evidence type="ECO:0008006" key="3">
    <source>
        <dbReference type="Google" id="ProtNLM"/>
    </source>
</evidence>
<evidence type="ECO:0000313" key="1">
    <source>
        <dbReference type="EMBL" id="RKH57296.1"/>
    </source>
</evidence>
<dbReference type="AlphaFoldDB" id="A0A3A8PLN8"/>
<reference evidence="2" key="1">
    <citation type="submission" date="2018-09" db="EMBL/GenBank/DDBJ databases">
        <authorList>
            <person name="Livingstone P.G."/>
            <person name="Whitworth D.E."/>
        </authorList>
    </citation>
    <scope>NUCLEOTIDE SEQUENCE [LARGE SCALE GENOMIC DNA]</scope>
    <source>
        <strain evidence="2">CA051B</strain>
    </source>
</reference>
<keyword evidence="2" id="KW-1185">Reference proteome</keyword>
<dbReference type="EMBL" id="RAWB01000185">
    <property type="protein sequence ID" value="RKH57296.1"/>
    <property type="molecule type" value="Genomic_DNA"/>
</dbReference>
<dbReference type="PROSITE" id="PS51257">
    <property type="entry name" value="PROKAR_LIPOPROTEIN"/>
    <property type="match status" value="1"/>
</dbReference>
<sequence>MFLRGLAMAAVVSVFGMGCGGTEVTEGAESGESLGQDSAALIDSCETLQTRNCVYDMSTGCQWANGAQGECYCQDVPFNKWFCWVND</sequence>
<evidence type="ECO:0000313" key="2">
    <source>
        <dbReference type="Proteomes" id="UP000272888"/>
    </source>
</evidence>
<protein>
    <recommendedName>
        <fullName evidence="3">Lipoprotein</fullName>
    </recommendedName>
</protein>
<comment type="caution">
    <text evidence="1">The sequence shown here is derived from an EMBL/GenBank/DDBJ whole genome shotgun (WGS) entry which is preliminary data.</text>
</comment>
<gene>
    <name evidence="1" type="ORF">D7V93_18695</name>
</gene>